<keyword evidence="5" id="KW-0482">Metalloprotease</keyword>
<evidence type="ECO:0000259" key="8">
    <source>
        <dbReference type="PROSITE" id="PS50249"/>
    </source>
</evidence>
<dbReference type="CDD" id="cd08071">
    <property type="entry name" value="MPN_DUF2466"/>
    <property type="match status" value="1"/>
</dbReference>
<organism evidence="9 10">
    <name type="scientific">Candidatus Glomeribacter gigasporarum BEG34</name>
    <dbReference type="NCBI Taxonomy" id="1070319"/>
    <lineage>
        <taxon>Bacteria</taxon>
        <taxon>Pseudomonadati</taxon>
        <taxon>Pseudomonadota</taxon>
        <taxon>Betaproteobacteria</taxon>
        <taxon>Burkholderiales</taxon>
        <taxon>Burkholderiaceae</taxon>
        <taxon>Candidatus Glomeribacter</taxon>
    </lineage>
</organism>
<dbReference type="InterPro" id="IPR046778">
    <property type="entry name" value="UPF0758_N"/>
</dbReference>
<dbReference type="InterPro" id="IPR001405">
    <property type="entry name" value="UPF0758"/>
</dbReference>
<dbReference type="Pfam" id="PF20582">
    <property type="entry name" value="UPF0758_N"/>
    <property type="match status" value="1"/>
</dbReference>
<dbReference type="Gene3D" id="3.40.140.10">
    <property type="entry name" value="Cytidine Deaminase, domain 2"/>
    <property type="match status" value="1"/>
</dbReference>
<dbReference type="NCBIfam" id="TIGR00608">
    <property type="entry name" value="radc"/>
    <property type="match status" value="1"/>
</dbReference>
<keyword evidence="1" id="KW-0645">Protease</keyword>
<keyword evidence="3" id="KW-0378">Hydrolase</keyword>
<dbReference type="EMBL" id="CAFB01000039">
    <property type="protein sequence ID" value="CCD29278.1"/>
    <property type="molecule type" value="Genomic_DNA"/>
</dbReference>
<comment type="similarity">
    <text evidence="6">Belongs to the UPF0758 family.</text>
</comment>
<feature type="region of interest" description="Disordered" evidence="7">
    <location>
        <begin position="1"/>
        <end position="47"/>
    </location>
</feature>
<keyword evidence="2" id="KW-0479">Metal-binding</keyword>
<dbReference type="GO" id="GO:0008237">
    <property type="term" value="F:metallopeptidase activity"/>
    <property type="evidence" value="ECO:0007669"/>
    <property type="project" value="UniProtKB-KW"/>
</dbReference>
<dbReference type="NCBIfam" id="NF000642">
    <property type="entry name" value="PRK00024.1"/>
    <property type="match status" value="1"/>
</dbReference>
<evidence type="ECO:0000256" key="4">
    <source>
        <dbReference type="ARBA" id="ARBA00022833"/>
    </source>
</evidence>
<dbReference type="GO" id="GO:0046872">
    <property type="term" value="F:metal ion binding"/>
    <property type="evidence" value="ECO:0007669"/>
    <property type="project" value="UniProtKB-KW"/>
</dbReference>
<keyword evidence="10" id="KW-1185">Reference proteome</keyword>
<proteinExistence type="inferred from homology"/>
<evidence type="ECO:0000313" key="10">
    <source>
        <dbReference type="Proteomes" id="UP000054051"/>
    </source>
</evidence>
<dbReference type="Proteomes" id="UP000054051">
    <property type="component" value="Unassembled WGS sequence"/>
</dbReference>
<dbReference type="InterPro" id="IPR020891">
    <property type="entry name" value="UPF0758_CS"/>
</dbReference>
<dbReference type="AlphaFoldDB" id="G2J931"/>
<dbReference type="InterPro" id="IPR010994">
    <property type="entry name" value="RuvA_2-like"/>
</dbReference>
<feature type="compositionally biased region" description="Basic and acidic residues" evidence="7">
    <location>
        <begin position="1"/>
        <end position="26"/>
    </location>
</feature>
<gene>
    <name evidence="9" type="primary">radC</name>
    <name evidence="9" type="ORF">CAGGBEG34_220027</name>
</gene>
<evidence type="ECO:0000256" key="1">
    <source>
        <dbReference type="ARBA" id="ARBA00022670"/>
    </source>
</evidence>
<dbReference type="STRING" id="1070319.CAGGBEG34_220027"/>
<reference evidence="9 10" key="1">
    <citation type="submission" date="2011-08" db="EMBL/GenBank/DDBJ databases">
        <title>The genome of the obligate endobacterium of an arbuscular mycorrhizal fungus reveals an interphylum network of nutritional interactions.</title>
        <authorList>
            <person name="Ghignone S."/>
            <person name="Salvioli A."/>
            <person name="Anca I."/>
            <person name="Lumini E."/>
            <person name="Ortu G."/>
            <person name="Petiti L."/>
            <person name="Cruveiller S."/>
            <person name="Bianciotto V."/>
            <person name="Piffanelli P."/>
            <person name="Lanfranco L."/>
            <person name="Bonfante P."/>
        </authorList>
    </citation>
    <scope>NUCLEOTIDE SEQUENCE [LARGE SCALE GENOMIC DNA]</scope>
    <source>
        <strain evidence="9 10">BEG34</strain>
    </source>
</reference>
<dbReference type="SUPFAM" id="SSF47781">
    <property type="entry name" value="RuvA domain 2-like"/>
    <property type="match status" value="1"/>
</dbReference>
<evidence type="ECO:0000256" key="2">
    <source>
        <dbReference type="ARBA" id="ARBA00022723"/>
    </source>
</evidence>
<dbReference type="Gene3D" id="1.10.150.20">
    <property type="entry name" value="5' to 3' exonuclease, C-terminal subdomain"/>
    <property type="match status" value="1"/>
</dbReference>
<dbReference type="Pfam" id="PF04002">
    <property type="entry name" value="RadC"/>
    <property type="match status" value="1"/>
</dbReference>
<evidence type="ECO:0000256" key="6">
    <source>
        <dbReference type="RuleBase" id="RU003797"/>
    </source>
</evidence>
<dbReference type="PROSITE" id="PS50249">
    <property type="entry name" value="MPN"/>
    <property type="match status" value="1"/>
</dbReference>
<keyword evidence="4" id="KW-0862">Zinc</keyword>
<sequence>MKGDVRTRFDFKRAGADHDVHEHPEVNPRSNSAARQQRRAAQAQAHGIVNERRRKKAHQNHTIDRWPKLERPREKLATNGASTLSDAELLAIFLRVGVEGQSAVDLARALISRFGSVRALLSAPSDELNAVRGIGPAKIAQLHAIGALTQRALAEELRSTASFDSPDVVRDYLKLLIGTRSYEVFVCLYLDARHCLIRAEESSHGTLTHTAVYPQKIARQALLCNAVALIVAHNHPSGNAEPSPSDFHLTKQLQAALALFDIRLLDHFVVSANSIMSFVEQKML</sequence>
<evidence type="ECO:0000313" key="9">
    <source>
        <dbReference type="EMBL" id="CCD29278.1"/>
    </source>
</evidence>
<dbReference type="PROSITE" id="PS01302">
    <property type="entry name" value="UPF0758"/>
    <property type="match status" value="1"/>
</dbReference>
<evidence type="ECO:0000256" key="5">
    <source>
        <dbReference type="ARBA" id="ARBA00023049"/>
    </source>
</evidence>
<dbReference type="PANTHER" id="PTHR30471:SF3">
    <property type="entry name" value="UPF0758 PROTEIN YEES-RELATED"/>
    <property type="match status" value="1"/>
</dbReference>
<feature type="compositionally biased region" description="Low complexity" evidence="7">
    <location>
        <begin position="33"/>
        <end position="45"/>
    </location>
</feature>
<dbReference type="GO" id="GO:0006508">
    <property type="term" value="P:proteolysis"/>
    <property type="evidence" value="ECO:0007669"/>
    <property type="project" value="UniProtKB-KW"/>
</dbReference>
<dbReference type="InterPro" id="IPR025657">
    <property type="entry name" value="RadC_JAB"/>
</dbReference>
<comment type="caution">
    <text evidence="9">The sequence shown here is derived from an EMBL/GenBank/DDBJ whole genome shotgun (WGS) entry which is preliminary data.</text>
</comment>
<evidence type="ECO:0000256" key="3">
    <source>
        <dbReference type="ARBA" id="ARBA00022801"/>
    </source>
</evidence>
<dbReference type="eggNOG" id="COG2003">
    <property type="taxonomic scope" value="Bacteria"/>
</dbReference>
<feature type="domain" description="MPN" evidence="8">
    <location>
        <begin position="162"/>
        <end position="284"/>
    </location>
</feature>
<dbReference type="OrthoDB" id="9804482at2"/>
<dbReference type="InterPro" id="IPR037518">
    <property type="entry name" value="MPN"/>
</dbReference>
<evidence type="ECO:0000256" key="7">
    <source>
        <dbReference type="SAM" id="MobiDB-lite"/>
    </source>
</evidence>
<accession>G2J931</accession>
<dbReference type="PANTHER" id="PTHR30471">
    <property type="entry name" value="DNA REPAIR PROTEIN RADC"/>
    <property type="match status" value="1"/>
</dbReference>
<protein>
    <submittedName>
        <fullName evidence="9">DNA repair protein RadC</fullName>
    </submittedName>
</protein>
<name>G2J931_9BURK</name>